<dbReference type="InterPro" id="IPR023620">
    <property type="entry name" value="SmpB"/>
</dbReference>
<dbReference type="RefSeq" id="WP_131329068.1">
    <property type="nucleotide sequence ID" value="NZ_CP044016.1"/>
</dbReference>
<dbReference type="PROSITE" id="PS01317">
    <property type="entry name" value="SSRP"/>
    <property type="match status" value="1"/>
</dbReference>
<dbReference type="EMBL" id="CP044016">
    <property type="protein sequence ID" value="QES88181.1"/>
    <property type="molecule type" value="Genomic_DNA"/>
</dbReference>
<dbReference type="GO" id="GO:0005829">
    <property type="term" value="C:cytosol"/>
    <property type="evidence" value="ECO:0007669"/>
    <property type="project" value="TreeGrafter"/>
</dbReference>
<dbReference type="Gene3D" id="2.40.280.10">
    <property type="match status" value="1"/>
</dbReference>
<dbReference type="InterPro" id="IPR000037">
    <property type="entry name" value="SsrA-bd_prot"/>
</dbReference>
<dbReference type="KEGG" id="arac:E0W69_005700"/>
<reference evidence="4 5" key="1">
    <citation type="submission" date="2019-09" db="EMBL/GenBank/DDBJ databases">
        <title>Complete genome sequence of Arachidicoccus sp. B3-10 isolated from apple orchard soil.</title>
        <authorList>
            <person name="Kim H.S."/>
            <person name="Han K.-I."/>
            <person name="Suh M.K."/>
            <person name="Lee K.C."/>
            <person name="Eom M.K."/>
            <person name="Kim J.-S."/>
            <person name="Kang S.W."/>
            <person name="Sin Y."/>
            <person name="Lee J.-S."/>
        </authorList>
    </citation>
    <scope>NUCLEOTIDE SEQUENCE [LARGE SCALE GENOMIC DNA]</scope>
    <source>
        <strain evidence="4 5">B3-10</strain>
    </source>
</reference>
<organism evidence="4 5">
    <name type="scientific">Rhizosphaericola mali</name>
    <dbReference type="NCBI Taxonomy" id="2545455"/>
    <lineage>
        <taxon>Bacteria</taxon>
        <taxon>Pseudomonadati</taxon>
        <taxon>Bacteroidota</taxon>
        <taxon>Chitinophagia</taxon>
        <taxon>Chitinophagales</taxon>
        <taxon>Chitinophagaceae</taxon>
        <taxon>Rhizosphaericola</taxon>
    </lineage>
</organism>
<dbReference type="Proteomes" id="UP000292424">
    <property type="component" value="Chromosome"/>
</dbReference>
<comment type="similarity">
    <text evidence="3">Belongs to the SmpB family.</text>
</comment>
<dbReference type="SUPFAM" id="SSF74982">
    <property type="entry name" value="Small protein B (SmpB)"/>
    <property type="match status" value="1"/>
</dbReference>
<gene>
    <name evidence="3 4" type="primary">smpB</name>
    <name evidence="4" type="ORF">E0W69_005700</name>
</gene>
<comment type="subcellular location">
    <subcellularLocation>
        <location evidence="3">Cytoplasm</location>
    </subcellularLocation>
    <text evidence="3">The tmRNA-SmpB complex associates with stalled 70S ribosomes.</text>
</comment>
<dbReference type="GO" id="GO:0070929">
    <property type="term" value="P:trans-translation"/>
    <property type="evidence" value="ECO:0007669"/>
    <property type="project" value="UniProtKB-UniRule"/>
</dbReference>
<evidence type="ECO:0000313" key="5">
    <source>
        <dbReference type="Proteomes" id="UP000292424"/>
    </source>
</evidence>
<evidence type="ECO:0000256" key="2">
    <source>
        <dbReference type="ARBA" id="ARBA00022884"/>
    </source>
</evidence>
<comment type="function">
    <text evidence="3">Required for rescue of stalled ribosomes mediated by trans-translation. Binds to transfer-messenger RNA (tmRNA), required for stable association of tmRNA with ribosomes. tmRNA and SmpB together mimic tRNA shape, replacing the anticodon stem-loop with SmpB. tmRNA is encoded by the ssrA gene; the 2 termini fold to resemble tRNA(Ala) and it encodes a 'tag peptide', a short internal open reading frame. During trans-translation Ala-aminoacylated tmRNA acts like a tRNA, entering the A-site of stalled ribosomes, displacing the stalled mRNA. The ribosome then switches to translate the ORF on the tmRNA; the nascent peptide is terminated with the 'tag peptide' encoded by the tmRNA and targeted for degradation. The ribosome is freed to recommence translation, which seems to be the essential function of trans-translation.</text>
</comment>
<keyword evidence="2 3" id="KW-0694">RNA-binding</keyword>
<sequence length="155" mass="17941">MANTKQKNRNTSFSNKQAFFHYAIDNTYVAGVALLGTEVKSIRDGKVSFNDSYCILDKGELWLRGVYIAEYNFGTTNNHIAVHDRKLLLHKKELKKIESLTKEKGITIVPLKIFINDRSFVKVEIGIGKGKKLYDKRETIKQRDNDKELKRYLKN</sequence>
<name>A0A5P2G9I0_9BACT</name>
<dbReference type="Pfam" id="PF01668">
    <property type="entry name" value="SmpB"/>
    <property type="match status" value="1"/>
</dbReference>
<dbReference type="AlphaFoldDB" id="A0A5P2G9I0"/>
<dbReference type="GO" id="GO:0003723">
    <property type="term" value="F:RNA binding"/>
    <property type="evidence" value="ECO:0007669"/>
    <property type="project" value="UniProtKB-UniRule"/>
</dbReference>
<evidence type="ECO:0000313" key="4">
    <source>
        <dbReference type="EMBL" id="QES88181.1"/>
    </source>
</evidence>
<proteinExistence type="inferred from homology"/>
<dbReference type="PANTHER" id="PTHR30308:SF2">
    <property type="entry name" value="SSRA-BINDING PROTEIN"/>
    <property type="match status" value="1"/>
</dbReference>
<keyword evidence="5" id="KW-1185">Reference proteome</keyword>
<protein>
    <recommendedName>
        <fullName evidence="3">SsrA-binding protein</fullName>
    </recommendedName>
    <alternativeName>
        <fullName evidence="3">Small protein B</fullName>
    </alternativeName>
</protein>
<dbReference type="NCBIfam" id="TIGR00086">
    <property type="entry name" value="smpB"/>
    <property type="match status" value="1"/>
</dbReference>
<dbReference type="PANTHER" id="PTHR30308">
    <property type="entry name" value="TMRNA-BINDING COMPONENT OF TRANS-TRANSLATION TAGGING COMPLEX"/>
    <property type="match status" value="1"/>
</dbReference>
<dbReference type="InterPro" id="IPR020081">
    <property type="entry name" value="SsrA-bd_prot_CS"/>
</dbReference>
<dbReference type="GO" id="GO:0070930">
    <property type="term" value="P:trans-translation-dependent protein tagging"/>
    <property type="evidence" value="ECO:0007669"/>
    <property type="project" value="TreeGrafter"/>
</dbReference>
<evidence type="ECO:0000256" key="3">
    <source>
        <dbReference type="HAMAP-Rule" id="MF_00023"/>
    </source>
</evidence>
<accession>A0A5P2G9I0</accession>
<keyword evidence="1 3" id="KW-0963">Cytoplasm</keyword>
<dbReference type="OrthoDB" id="9805462at2"/>
<dbReference type="CDD" id="cd09294">
    <property type="entry name" value="SmpB"/>
    <property type="match status" value="1"/>
</dbReference>
<dbReference type="HAMAP" id="MF_00023">
    <property type="entry name" value="SmpB"/>
    <property type="match status" value="1"/>
</dbReference>
<dbReference type="NCBIfam" id="NF003843">
    <property type="entry name" value="PRK05422.1"/>
    <property type="match status" value="1"/>
</dbReference>
<evidence type="ECO:0000256" key="1">
    <source>
        <dbReference type="ARBA" id="ARBA00022490"/>
    </source>
</evidence>